<evidence type="ECO:0000313" key="1">
    <source>
        <dbReference type="EMBL" id="GGR81421.1"/>
    </source>
</evidence>
<proteinExistence type="predicted"/>
<accession>A0ABQ2S1K8</accession>
<evidence type="ECO:0008006" key="3">
    <source>
        <dbReference type="Google" id="ProtNLM"/>
    </source>
</evidence>
<protein>
    <recommendedName>
        <fullName evidence="3">DUF3293 domain-containing protein</fullName>
    </recommendedName>
</protein>
<comment type="caution">
    <text evidence="1">The sequence shown here is derived from an EMBL/GenBank/DDBJ whole genome shotgun (WGS) entry which is preliminary data.</text>
</comment>
<organism evidence="1 2">
    <name type="scientific">Deinococcus sedimenti</name>
    <dbReference type="NCBI Taxonomy" id="1867090"/>
    <lineage>
        <taxon>Bacteria</taxon>
        <taxon>Thermotogati</taxon>
        <taxon>Deinococcota</taxon>
        <taxon>Deinococci</taxon>
        <taxon>Deinococcales</taxon>
        <taxon>Deinococcaceae</taxon>
        <taxon>Deinococcus</taxon>
    </lineage>
</organism>
<dbReference type="Pfam" id="PF11697">
    <property type="entry name" value="DUF3293"/>
    <property type="match status" value="1"/>
</dbReference>
<dbReference type="Proteomes" id="UP000644548">
    <property type="component" value="Unassembled WGS sequence"/>
</dbReference>
<reference evidence="2" key="1">
    <citation type="journal article" date="2019" name="Int. J. Syst. Evol. Microbiol.">
        <title>The Global Catalogue of Microorganisms (GCM) 10K type strain sequencing project: providing services to taxonomists for standard genome sequencing and annotation.</title>
        <authorList>
            <consortium name="The Broad Institute Genomics Platform"/>
            <consortium name="The Broad Institute Genome Sequencing Center for Infectious Disease"/>
            <person name="Wu L."/>
            <person name="Ma J."/>
        </authorList>
    </citation>
    <scope>NUCLEOTIDE SEQUENCE [LARGE SCALE GENOMIC DNA]</scope>
    <source>
        <strain evidence="2">JCM 31405</strain>
    </source>
</reference>
<dbReference type="RefSeq" id="WP_189071603.1">
    <property type="nucleotide sequence ID" value="NZ_BMQN01000001.1"/>
</dbReference>
<dbReference type="EMBL" id="BMQN01000001">
    <property type="protein sequence ID" value="GGR81421.1"/>
    <property type="molecule type" value="Genomic_DNA"/>
</dbReference>
<keyword evidence="2" id="KW-1185">Reference proteome</keyword>
<sequence>MSDLRAAFLGSTYGRAGERVSLTPAGPGIVPHWCEAGQRWAIVTAWNPSGQRAAPDLNDERQAALARLVWAWSPLPGWNGEGPWREETLILRDVPLREAARLGRRFGQAAVVWGVGGRAALVWLDGPVRPERCWLRRAADSPGTADCGYTAGL</sequence>
<evidence type="ECO:0000313" key="2">
    <source>
        <dbReference type="Proteomes" id="UP000644548"/>
    </source>
</evidence>
<gene>
    <name evidence="1" type="ORF">GCM10008960_05450</name>
</gene>
<name>A0ABQ2S1K8_9DEIO</name>
<dbReference type="InterPro" id="IPR021710">
    <property type="entry name" value="DUF3293"/>
</dbReference>